<dbReference type="AlphaFoldDB" id="A0A4Y2J6J2"/>
<keyword evidence="3" id="KW-1185">Reference proteome</keyword>
<dbReference type="EMBL" id="BGPR01003216">
    <property type="protein sequence ID" value="GBM85239.1"/>
    <property type="molecule type" value="Genomic_DNA"/>
</dbReference>
<comment type="caution">
    <text evidence="2">The sequence shown here is derived from an EMBL/GenBank/DDBJ whole genome shotgun (WGS) entry which is preliminary data.</text>
</comment>
<evidence type="ECO:0000313" key="3">
    <source>
        <dbReference type="Proteomes" id="UP000499080"/>
    </source>
</evidence>
<protein>
    <submittedName>
        <fullName evidence="2">Uncharacterized protein</fullName>
    </submittedName>
</protein>
<name>A0A4Y2J6J2_ARAVE</name>
<evidence type="ECO:0000256" key="1">
    <source>
        <dbReference type="SAM" id="MobiDB-lite"/>
    </source>
</evidence>
<accession>A0A4Y2J6J2</accession>
<proteinExistence type="predicted"/>
<gene>
    <name evidence="2" type="ORF">AVEN_177241_1</name>
</gene>
<organism evidence="2 3">
    <name type="scientific">Araneus ventricosus</name>
    <name type="common">Orbweaver spider</name>
    <name type="synonym">Epeira ventricosa</name>
    <dbReference type="NCBI Taxonomy" id="182803"/>
    <lineage>
        <taxon>Eukaryota</taxon>
        <taxon>Metazoa</taxon>
        <taxon>Ecdysozoa</taxon>
        <taxon>Arthropoda</taxon>
        <taxon>Chelicerata</taxon>
        <taxon>Arachnida</taxon>
        <taxon>Araneae</taxon>
        <taxon>Araneomorphae</taxon>
        <taxon>Entelegynae</taxon>
        <taxon>Araneoidea</taxon>
        <taxon>Araneidae</taxon>
        <taxon>Araneus</taxon>
    </lineage>
</organism>
<evidence type="ECO:0000313" key="2">
    <source>
        <dbReference type="EMBL" id="GBM85239.1"/>
    </source>
</evidence>
<reference evidence="2 3" key="1">
    <citation type="journal article" date="2019" name="Sci. Rep.">
        <title>Orb-weaving spider Araneus ventricosus genome elucidates the spidroin gene catalogue.</title>
        <authorList>
            <person name="Kono N."/>
            <person name="Nakamura H."/>
            <person name="Ohtoshi R."/>
            <person name="Moran D.A.P."/>
            <person name="Shinohara A."/>
            <person name="Yoshida Y."/>
            <person name="Fujiwara M."/>
            <person name="Mori M."/>
            <person name="Tomita M."/>
            <person name="Arakawa K."/>
        </authorList>
    </citation>
    <scope>NUCLEOTIDE SEQUENCE [LARGE SCALE GENOMIC DNA]</scope>
</reference>
<feature type="region of interest" description="Disordered" evidence="1">
    <location>
        <begin position="15"/>
        <end position="39"/>
    </location>
</feature>
<sequence>MSRYPLSTTRKGAGTYISRWEQDRDCGRDGQTPPSGAAAPVDVYATPHEGKRGVVNPPWACALIPKPFRNKRFSPEASGNSKRNLQGRSLEGLRGIRSSVVPTLNIKRKCGNMARKEKMWHNPDTRNGDFPFEFNGVTYIIGSNSIPMTERRFVLQQGCELETYLHCHLFACLVFISISVYQNIVERKWLCFHIDINNIFIHTSAGMYDS</sequence>
<dbReference type="Proteomes" id="UP000499080">
    <property type="component" value="Unassembled WGS sequence"/>
</dbReference>